<dbReference type="SUPFAM" id="SSF55073">
    <property type="entry name" value="Nucleotide cyclase"/>
    <property type="match status" value="1"/>
</dbReference>
<keyword evidence="5 8" id="KW-1133">Transmembrane helix</keyword>
<feature type="transmembrane region" description="Helical" evidence="8">
    <location>
        <begin position="53"/>
        <end position="73"/>
    </location>
</feature>
<evidence type="ECO:0000256" key="1">
    <source>
        <dbReference type="ARBA" id="ARBA00004141"/>
    </source>
</evidence>
<dbReference type="GO" id="GO:0008519">
    <property type="term" value="F:ammonium channel activity"/>
    <property type="evidence" value="ECO:0007669"/>
    <property type="project" value="InterPro"/>
</dbReference>
<accession>A0A286GMZ0</accession>
<dbReference type="InterPro" id="IPR029020">
    <property type="entry name" value="Ammonium/urea_transptr"/>
</dbReference>
<feature type="domain" description="GGDEF" evidence="9">
    <location>
        <begin position="495"/>
        <end position="629"/>
    </location>
</feature>
<evidence type="ECO:0000256" key="5">
    <source>
        <dbReference type="ARBA" id="ARBA00022989"/>
    </source>
</evidence>
<dbReference type="Gene3D" id="3.30.70.270">
    <property type="match status" value="1"/>
</dbReference>
<evidence type="ECO:0000256" key="3">
    <source>
        <dbReference type="ARBA" id="ARBA00022448"/>
    </source>
</evidence>
<dbReference type="Proteomes" id="UP000219621">
    <property type="component" value="Unassembled WGS sequence"/>
</dbReference>
<keyword evidence="6 8" id="KW-0472">Membrane</keyword>
<dbReference type="InterPro" id="IPR018047">
    <property type="entry name" value="Ammonium_transpt_CS"/>
</dbReference>
<feature type="transmembrane region" description="Helical" evidence="8">
    <location>
        <begin position="315"/>
        <end position="337"/>
    </location>
</feature>
<dbReference type="PROSITE" id="PS50887">
    <property type="entry name" value="GGDEF"/>
    <property type="match status" value="1"/>
</dbReference>
<dbReference type="CDD" id="cd01949">
    <property type="entry name" value="GGDEF"/>
    <property type="match status" value="1"/>
</dbReference>
<keyword evidence="11" id="KW-1185">Reference proteome</keyword>
<feature type="transmembrane region" description="Helical" evidence="8">
    <location>
        <begin position="291"/>
        <end position="308"/>
    </location>
</feature>
<evidence type="ECO:0000259" key="9">
    <source>
        <dbReference type="PROSITE" id="PS50887"/>
    </source>
</evidence>
<feature type="transmembrane region" description="Helical" evidence="8">
    <location>
        <begin position="163"/>
        <end position="184"/>
    </location>
</feature>
<dbReference type="Pfam" id="PF00990">
    <property type="entry name" value="GGDEF"/>
    <property type="match status" value="1"/>
</dbReference>
<proteinExistence type="inferred from homology"/>
<feature type="transmembrane region" description="Helical" evidence="8">
    <location>
        <begin position="352"/>
        <end position="374"/>
    </location>
</feature>
<feature type="transmembrane region" description="Helical" evidence="8">
    <location>
        <begin position="93"/>
        <end position="114"/>
    </location>
</feature>
<feature type="transmembrane region" description="Helical" evidence="8">
    <location>
        <begin position="205"/>
        <end position="228"/>
    </location>
</feature>
<dbReference type="SUPFAM" id="SSF111352">
    <property type="entry name" value="Ammonium transporter"/>
    <property type="match status" value="1"/>
</dbReference>
<evidence type="ECO:0000256" key="4">
    <source>
        <dbReference type="ARBA" id="ARBA00022692"/>
    </source>
</evidence>
<sequence length="629" mass="66427">MAPTSTGLDPHVTWVLLSSFLVALMQAGFACLESGMVRAKNSINVAIKNLVDFCISCALFTLIGYGLMYGPSIGGWIGLPDFPLDPDSPPADVTFFIFQAMFCGTAATIISGAVSERMRFFGYILVTVLTAAVIYPVAGHWVWNGAAHGVAGGWLAQMGFIDFAGSTVVHSVGGWVSLAAILVIGPRIGRFGQAGRPIDGHNLPMATLGVFLLWFGFFGFNGGSTLALNASVPIIIANTALAGACGGLAALAASWLTQGMPRVDRIINGVLAGLVASCAGCNVMGAEAAMVVGLVAGLLVVASMRLLERLEIDDVIGAVPSHLVAGAWGTLAVALLARPDVFPTADSRLHQLVIQATGVAAVGLFSFGVPYVLLRLLDRVMPLRVSADDERIGLNIAEHGAGTALLDLVTQMDQHTRMGDFSRPVVVEPETEAHHIATFYNAVLEKVTAESDRRHQALARLHELAHSDALTGLPNRRMFFESLIRAVARARRSAHGGAVLYFDLDGFKAVNDTLGHEAGDELLLQVAARMRAVLREGDLLARLGGDEFALVIENADDDEAPVTVAEKVLDALEEPFLLRAGSARVGVSIGIARFGAMEAETAEAVLKRADAAMYDAKLAGKNTWRLVAA</sequence>
<dbReference type="NCBIfam" id="TIGR00836">
    <property type="entry name" value="amt"/>
    <property type="match status" value="1"/>
</dbReference>
<evidence type="ECO:0000256" key="2">
    <source>
        <dbReference type="ARBA" id="ARBA00005887"/>
    </source>
</evidence>
<feature type="transmembrane region" description="Helical" evidence="8">
    <location>
        <begin position="12"/>
        <end position="32"/>
    </location>
</feature>
<dbReference type="GO" id="GO:0003824">
    <property type="term" value="F:catalytic activity"/>
    <property type="evidence" value="ECO:0007669"/>
    <property type="project" value="UniProtKB-ARBA"/>
</dbReference>
<keyword evidence="4 8" id="KW-0812">Transmembrane</keyword>
<feature type="transmembrane region" description="Helical" evidence="8">
    <location>
        <begin position="234"/>
        <end position="254"/>
    </location>
</feature>
<dbReference type="EMBL" id="OCNJ01000005">
    <property type="protein sequence ID" value="SOD96449.1"/>
    <property type="molecule type" value="Genomic_DNA"/>
</dbReference>
<feature type="transmembrane region" description="Helical" evidence="8">
    <location>
        <begin position="121"/>
        <end position="143"/>
    </location>
</feature>
<protein>
    <recommendedName>
        <fullName evidence="8">Ammonium transporter</fullName>
    </recommendedName>
</protein>
<dbReference type="InterPro" id="IPR001905">
    <property type="entry name" value="Ammonium_transpt"/>
</dbReference>
<dbReference type="PROSITE" id="PS01219">
    <property type="entry name" value="AMMONIUM_TRANSP"/>
    <property type="match status" value="1"/>
</dbReference>
<dbReference type="RefSeq" id="WP_097279698.1">
    <property type="nucleotide sequence ID" value="NZ_OCNJ01000005.1"/>
</dbReference>
<evidence type="ECO:0000313" key="11">
    <source>
        <dbReference type="Proteomes" id="UP000219621"/>
    </source>
</evidence>
<name>A0A286GMZ0_9PROT</name>
<dbReference type="OrthoDB" id="9814202at2"/>
<evidence type="ECO:0000256" key="7">
    <source>
        <dbReference type="ARBA" id="ARBA00023177"/>
    </source>
</evidence>
<dbReference type="GO" id="GO:0097272">
    <property type="term" value="P:ammonium homeostasis"/>
    <property type="evidence" value="ECO:0007669"/>
    <property type="project" value="TreeGrafter"/>
</dbReference>
<comment type="subcellular location">
    <subcellularLocation>
        <location evidence="8">Cell membrane</location>
        <topology evidence="8">Multi-pass membrane protein</topology>
    </subcellularLocation>
    <subcellularLocation>
        <location evidence="1">Membrane</location>
        <topology evidence="1">Multi-pass membrane protein</topology>
    </subcellularLocation>
</comment>
<evidence type="ECO:0000256" key="6">
    <source>
        <dbReference type="ARBA" id="ARBA00023136"/>
    </source>
</evidence>
<dbReference type="Pfam" id="PF00909">
    <property type="entry name" value="Ammonium_transp"/>
    <property type="match status" value="1"/>
</dbReference>
<keyword evidence="3 8" id="KW-0813">Transport</keyword>
<dbReference type="InterPro" id="IPR024041">
    <property type="entry name" value="NH4_transpt_AmtB-like_dom"/>
</dbReference>
<reference evidence="10 11" key="1">
    <citation type="submission" date="2017-09" db="EMBL/GenBank/DDBJ databases">
        <authorList>
            <person name="Ehlers B."/>
            <person name="Leendertz F.H."/>
        </authorList>
    </citation>
    <scope>NUCLEOTIDE SEQUENCE [LARGE SCALE GENOMIC DNA]</scope>
    <source>
        <strain evidence="10 11">USBA 140</strain>
    </source>
</reference>
<dbReference type="SMART" id="SM00267">
    <property type="entry name" value="GGDEF"/>
    <property type="match status" value="1"/>
</dbReference>
<organism evidence="10 11">
    <name type="scientific">Caenispirillum bisanense</name>
    <dbReference type="NCBI Taxonomy" id="414052"/>
    <lineage>
        <taxon>Bacteria</taxon>
        <taxon>Pseudomonadati</taxon>
        <taxon>Pseudomonadota</taxon>
        <taxon>Alphaproteobacteria</taxon>
        <taxon>Rhodospirillales</taxon>
        <taxon>Novispirillaceae</taxon>
        <taxon>Caenispirillum</taxon>
    </lineage>
</organism>
<evidence type="ECO:0000256" key="8">
    <source>
        <dbReference type="RuleBase" id="RU362002"/>
    </source>
</evidence>
<dbReference type="FunFam" id="3.30.70.270:FF:000001">
    <property type="entry name" value="Diguanylate cyclase domain protein"/>
    <property type="match status" value="1"/>
</dbReference>
<gene>
    <name evidence="10" type="ORF">SAMN05421508_105331</name>
</gene>
<dbReference type="NCBIfam" id="TIGR00254">
    <property type="entry name" value="GGDEF"/>
    <property type="match status" value="1"/>
</dbReference>
<keyword evidence="7 8" id="KW-0924">Ammonia transport</keyword>
<dbReference type="InterPro" id="IPR043128">
    <property type="entry name" value="Rev_trsase/Diguanyl_cyclase"/>
</dbReference>
<dbReference type="Gene3D" id="1.10.3430.10">
    <property type="entry name" value="Ammonium transporter AmtB like domains"/>
    <property type="match status" value="1"/>
</dbReference>
<dbReference type="GO" id="GO:0005886">
    <property type="term" value="C:plasma membrane"/>
    <property type="evidence" value="ECO:0007669"/>
    <property type="project" value="UniProtKB-SubCell"/>
</dbReference>
<dbReference type="PANTHER" id="PTHR11730">
    <property type="entry name" value="AMMONIUM TRANSPORTER"/>
    <property type="match status" value="1"/>
</dbReference>
<dbReference type="InterPro" id="IPR000160">
    <property type="entry name" value="GGDEF_dom"/>
</dbReference>
<evidence type="ECO:0000313" key="10">
    <source>
        <dbReference type="EMBL" id="SOD96449.1"/>
    </source>
</evidence>
<dbReference type="InterPro" id="IPR029787">
    <property type="entry name" value="Nucleotide_cyclase"/>
</dbReference>
<feature type="transmembrane region" description="Helical" evidence="8">
    <location>
        <begin position="266"/>
        <end position="285"/>
    </location>
</feature>
<dbReference type="PANTHER" id="PTHR11730:SF6">
    <property type="entry name" value="AMMONIUM TRANSPORTER"/>
    <property type="match status" value="1"/>
</dbReference>
<dbReference type="AlphaFoldDB" id="A0A286GMZ0"/>
<comment type="similarity">
    <text evidence="2 8">Belongs to the ammonia transporter channel (TC 1.A.11.2) family.</text>
</comment>